<proteinExistence type="predicted"/>
<protein>
    <submittedName>
        <fullName evidence="1">Uncharacterized protein</fullName>
    </submittedName>
</protein>
<reference evidence="1 2" key="1">
    <citation type="submission" date="2019-01" db="EMBL/GenBank/DDBJ databases">
        <authorList>
            <person name="Sayadi A."/>
        </authorList>
    </citation>
    <scope>NUCLEOTIDE SEQUENCE [LARGE SCALE GENOMIC DNA]</scope>
</reference>
<keyword evidence="2" id="KW-1185">Reference proteome</keyword>
<evidence type="ECO:0000313" key="1">
    <source>
        <dbReference type="EMBL" id="VEN40823.1"/>
    </source>
</evidence>
<gene>
    <name evidence="1" type="ORF">CALMAC_LOCUS4858</name>
</gene>
<dbReference type="OrthoDB" id="10330984at2759"/>
<accession>A0A653BZ48</accession>
<name>A0A653BZ48_CALMS</name>
<dbReference type="AlphaFoldDB" id="A0A653BZ48"/>
<sequence>MNILGVVARTTHLREVCGSCRFVSVAYSATAFSICERNREHDNHREIKSIGRCEQKCVIRAFFNHFRLAEYS</sequence>
<dbReference type="Proteomes" id="UP000410492">
    <property type="component" value="Unassembled WGS sequence"/>
</dbReference>
<dbReference type="EMBL" id="CAACVG010006658">
    <property type="protein sequence ID" value="VEN40823.1"/>
    <property type="molecule type" value="Genomic_DNA"/>
</dbReference>
<organism evidence="1 2">
    <name type="scientific">Callosobruchus maculatus</name>
    <name type="common">Southern cowpea weevil</name>
    <name type="synonym">Pulse bruchid</name>
    <dbReference type="NCBI Taxonomy" id="64391"/>
    <lineage>
        <taxon>Eukaryota</taxon>
        <taxon>Metazoa</taxon>
        <taxon>Ecdysozoa</taxon>
        <taxon>Arthropoda</taxon>
        <taxon>Hexapoda</taxon>
        <taxon>Insecta</taxon>
        <taxon>Pterygota</taxon>
        <taxon>Neoptera</taxon>
        <taxon>Endopterygota</taxon>
        <taxon>Coleoptera</taxon>
        <taxon>Polyphaga</taxon>
        <taxon>Cucujiformia</taxon>
        <taxon>Chrysomeloidea</taxon>
        <taxon>Chrysomelidae</taxon>
        <taxon>Bruchinae</taxon>
        <taxon>Bruchini</taxon>
        <taxon>Callosobruchus</taxon>
    </lineage>
</organism>
<evidence type="ECO:0000313" key="2">
    <source>
        <dbReference type="Proteomes" id="UP000410492"/>
    </source>
</evidence>